<dbReference type="InterPro" id="IPR036565">
    <property type="entry name" value="Mur-like_cat_sf"/>
</dbReference>
<dbReference type="InterPro" id="IPR036615">
    <property type="entry name" value="Mur_ligase_C_dom_sf"/>
</dbReference>
<evidence type="ECO:0000313" key="6">
    <source>
        <dbReference type="EMBL" id="GGA79843.1"/>
    </source>
</evidence>
<evidence type="ECO:0000256" key="2">
    <source>
        <dbReference type="ARBA" id="ARBA00022741"/>
    </source>
</evidence>
<reference evidence="6" key="2">
    <citation type="submission" date="2020-09" db="EMBL/GenBank/DDBJ databases">
        <authorList>
            <person name="Sun Q."/>
            <person name="Zhou Y."/>
        </authorList>
    </citation>
    <scope>NUCLEOTIDE SEQUENCE</scope>
    <source>
        <strain evidence="6">CGMCC 1.15320</strain>
    </source>
</reference>
<evidence type="ECO:0000259" key="5">
    <source>
        <dbReference type="Pfam" id="PF08245"/>
    </source>
</evidence>
<dbReference type="EMBL" id="BMIF01000016">
    <property type="protein sequence ID" value="GGA79843.1"/>
    <property type="molecule type" value="Genomic_DNA"/>
</dbReference>
<dbReference type="InterPro" id="IPR051046">
    <property type="entry name" value="MurCDEF_CellWall_CoF430Synth"/>
</dbReference>
<dbReference type="Pfam" id="PF08245">
    <property type="entry name" value="Mur_ligase_M"/>
    <property type="match status" value="1"/>
</dbReference>
<dbReference type="Pfam" id="PF02875">
    <property type="entry name" value="Mur_ligase_C"/>
    <property type="match status" value="1"/>
</dbReference>
<evidence type="ECO:0000256" key="3">
    <source>
        <dbReference type="ARBA" id="ARBA00022840"/>
    </source>
</evidence>
<evidence type="ECO:0000259" key="4">
    <source>
        <dbReference type="Pfam" id="PF02875"/>
    </source>
</evidence>
<dbReference type="SUPFAM" id="SSF53244">
    <property type="entry name" value="MurD-like peptide ligases, peptide-binding domain"/>
    <property type="match status" value="1"/>
</dbReference>
<proteinExistence type="predicted"/>
<dbReference type="Proteomes" id="UP000636264">
    <property type="component" value="Unassembled WGS sequence"/>
</dbReference>
<feature type="domain" description="Mur ligase C-terminal" evidence="4">
    <location>
        <begin position="249"/>
        <end position="371"/>
    </location>
</feature>
<gene>
    <name evidence="6" type="ORF">GCM10011385_37590</name>
</gene>
<keyword evidence="7" id="KW-1185">Reference proteome</keyword>
<dbReference type="GO" id="GO:0016881">
    <property type="term" value="F:acid-amino acid ligase activity"/>
    <property type="evidence" value="ECO:0007669"/>
    <property type="project" value="InterPro"/>
</dbReference>
<dbReference type="SUPFAM" id="SSF53623">
    <property type="entry name" value="MurD-like peptide ligases, catalytic domain"/>
    <property type="match status" value="1"/>
</dbReference>
<comment type="caution">
    <text evidence="6">The sequence shown here is derived from an EMBL/GenBank/DDBJ whole genome shotgun (WGS) entry which is preliminary data.</text>
</comment>
<accession>A0A916W9U6</accession>
<keyword evidence="2" id="KW-0547">Nucleotide-binding</keyword>
<dbReference type="AlphaFoldDB" id="A0A916W9U6"/>
<organism evidence="6 7">
    <name type="scientific">Nitratireductor aestuarii</name>
    <dbReference type="NCBI Taxonomy" id="1735103"/>
    <lineage>
        <taxon>Bacteria</taxon>
        <taxon>Pseudomonadati</taxon>
        <taxon>Pseudomonadota</taxon>
        <taxon>Alphaproteobacteria</taxon>
        <taxon>Hyphomicrobiales</taxon>
        <taxon>Phyllobacteriaceae</taxon>
        <taxon>Nitratireductor</taxon>
    </lineage>
</organism>
<dbReference type="InterPro" id="IPR013221">
    <property type="entry name" value="Mur_ligase_cen"/>
</dbReference>
<protein>
    <recommendedName>
        <fullName evidence="8">UDP-N-acetylmuramoyl-tripeptide--D-alanyl-D-alanine ligase</fullName>
    </recommendedName>
</protein>
<reference evidence="6" key="1">
    <citation type="journal article" date="2014" name="Int. J. Syst. Evol. Microbiol.">
        <title>Complete genome sequence of Corynebacterium casei LMG S-19264T (=DSM 44701T), isolated from a smear-ripened cheese.</title>
        <authorList>
            <consortium name="US DOE Joint Genome Institute (JGI-PGF)"/>
            <person name="Walter F."/>
            <person name="Albersmeier A."/>
            <person name="Kalinowski J."/>
            <person name="Ruckert C."/>
        </authorList>
    </citation>
    <scope>NUCLEOTIDE SEQUENCE</scope>
    <source>
        <strain evidence="6">CGMCC 1.15320</strain>
    </source>
</reference>
<sequence>MSVKQSLRDLEQRVRLALVRPLRIKLAARKRAQAPGVFIGITGSSGKSSTTDLIAAVLRRKGSVTTQLMNNTINPLINTIRNSGKSDFVVVENGVGEKGVMKPMASLLQPDIAVVTMVGLEHYSAFRSSEAIAEEKGWLVESLRPEGLAVLNADDPLVMGMARRTSARVLTFGYSEDADCRIVKVEGGAPSGIVVTLSYRGQELVIPTKYAGHHFAASVAAATIVGMQLGVTVEDLRDAIGSCSPVVLRLSTHQIAGGPLIIADCAKAPLGTLHLAFDALRHVDAPRKRIVLGQVSDYIGSRMKAYRTAFGGALAVADELIFVTDRSRPERFLPRDDKGTQRFKHFLNTREAAEYLAATAMEGEVILLKGSQRFHLERILINFQQPVRCWEESCGRGGNCFSCGMASFDFQSHRPIARKRRRRRFLGKLFGRKIQEA</sequence>
<keyword evidence="1" id="KW-0436">Ligase</keyword>
<evidence type="ECO:0000256" key="1">
    <source>
        <dbReference type="ARBA" id="ARBA00022598"/>
    </source>
</evidence>
<name>A0A916W9U6_9HYPH</name>
<dbReference type="PANTHER" id="PTHR43024">
    <property type="entry name" value="UDP-N-ACETYLMURAMOYL-TRIPEPTIDE--D-ALANYL-D-ALANINE LIGASE"/>
    <property type="match status" value="1"/>
</dbReference>
<dbReference type="InterPro" id="IPR004101">
    <property type="entry name" value="Mur_ligase_C"/>
</dbReference>
<evidence type="ECO:0008006" key="8">
    <source>
        <dbReference type="Google" id="ProtNLM"/>
    </source>
</evidence>
<dbReference type="Gene3D" id="3.40.1190.10">
    <property type="entry name" value="Mur-like, catalytic domain"/>
    <property type="match status" value="1"/>
</dbReference>
<dbReference type="PANTHER" id="PTHR43024:SF1">
    <property type="entry name" value="UDP-N-ACETYLMURAMOYL-TRIPEPTIDE--D-ALANYL-D-ALANINE LIGASE"/>
    <property type="match status" value="1"/>
</dbReference>
<feature type="domain" description="Mur ligase central" evidence="5">
    <location>
        <begin position="41"/>
        <end position="225"/>
    </location>
</feature>
<dbReference type="GO" id="GO:0005524">
    <property type="term" value="F:ATP binding"/>
    <property type="evidence" value="ECO:0007669"/>
    <property type="project" value="UniProtKB-KW"/>
</dbReference>
<keyword evidence="3" id="KW-0067">ATP-binding</keyword>
<dbReference type="RefSeq" id="WP_188722653.1">
    <property type="nucleotide sequence ID" value="NZ_BMIF01000016.1"/>
</dbReference>
<dbReference type="Gene3D" id="3.90.190.20">
    <property type="entry name" value="Mur ligase, C-terminal domain"/>
    <property type="match status" value="1"/>
</dbReference>
<evidence type="ECO:0000313" key="7">
    <source>
        <dbReference type="Proteomes" id="UP000636264"/>
    </source>
</evidence>